<keyword evidence="1" id="KW-1133">Transmembrane helix</keyword>
<organism evidence="2 3">
    <name type="scientific">Araneus ventricosus</name>
    <name type="common">Orbweaver spider</name>
    <name type="synonym">Epeira ventricosa</name>
    <dbReference type="NCBI Taxonomy" id="182803"/>
    <lineage>
        <taxon>Eukaryota</taxon>
        <taxon>Metazoa</taxon>
        <taxon>Ecdysozoa</taxon>
        <taxon>Arthropoda</taxon>
        <taxon>Chelicerata</taxon>
        <taxon>Arachnida</taxon>
        <taxon>Araneae</taxon>
        <taxon>Araneomorphae</taxon>
        <taxon>Entelegynae</taxon>
        <taxon>Araneoidea</taxon>
        <taxon>Araneidae</taxon>
        <taxon>Araneus</taxon>
    </lineage>
</organism>
<accession>A0A4Y2QHP3</accession>
<sequence>MIYCLMCQSIWKIINRLTEEIKVCPVKKFTVSKQVAFLEKISKIKEIVFYVQNLFSQPSLLLTTAQFGVCIVSLSLLSSLPSEFVFNFILILQFSNSCGGILALFWIVGGLPVAANRFRKAFREKLLQRMMYHRKKDEVCFEKVLFEKGDFVLSSCGIFDFQRNSILVLVGTLLSYTIYLVSWHKI</sequence>
<evidence type="ECO:0000313" key="3">
    <source>
        <dbReference type="Proteomes" id="UP000499080"/>
    </source>
</evidence>
<feature type="transmembrane region" description="Helical" evidence="1">
    <location>
        <begin position="60"/>
        <end position="78"/>
    </location>
</feature>
<evidence type="ECO:0000256" key="1">
    <source>
        <dbReference type="SAM" id="Phobius"/>
    </source>
</evidence>
<protein>
    <recommendedName>
        <fullName evidence="4">Gustatory receptor</fullName>
    </recommendedName>
</protein>
<keyword evidence="3" id="KW-1185">Reference proteome</keyword>
<dbReference type="Proteomes" id="UP000499080">
    <property type="component" value="Unassembled WGS sequence"/>
</dbReference>
<keyword evidence="1" id="KW-0812">Transmembrane</keyword>
<evidence type="ECO:0000313" key="2">
    <source>
        <dbReference type="EMBL" id="GBN62807.1"/>
    </source>
</evidence>
<dbReference type="AlphaFoldDB" id="A0A4Y2QHP3"/>
<proteinExistence type="predicted"/>
<gene>
    <name evidence="2" type="ORF">AVEN_32391_1</name>
</gene>
<comment type="caution">
    <text evidence="2">The sequence shown here is derived from an EMBL/GenBank/DDBJ whole genome shotgun (WGS) entry which is preliminary data.</text>
</comment>
<feature type="transmembrane region" description="Helical" evidence="1">
    <location>
        <begin position="166"/>
        <end position="184"/>
    </location>
</feature>
<evidence type="ECO:0008006" key="4">
    <source>
        <dbReference type="Google" id="ProtNLM"/>
    </source>
</evidence>
<feature type="transmembrane region" description="Helical" evidence="1">
    <location>
        <begin position="84"/>
        <end position="115"/>
    </location>
</feature>
<dbReference type="EMBL" id="BGPR01013915">
    <property type="protein sequence ID" value="GBN62807.1"/>
    <property type="molecule type" value="Genomic_DNA"/>
</dbReference>
<name>A0A4Y2QHP3_ARAVE</name>
<keyword evidence="1" id="KW-0472">Membrane</keyword>
<reference evidence="2 3" key="1">
    <citation type="journal article" date="2019" name="Sci. Rep.">
        <title>Orb-weaving spider Araneus ventricosus genome elucidates the spidroin gene catalogue.</title>
        <authorList>
            <person name="Kono N."/>
            <person name="Nakamura H."/>
            <person name="Ohtoshi R."/>
            <person name="Moran D.A.P."/>
            <person name="Shinohara A."/>
            <person name="Yoshida Y."/>
            <person name="Fujiwara M."/>
            <person name="Mori M."/>
            <person name="Tomita M."/>
            <person name="Arakawa K."/>
        </authorList>
    </citation>
    <scope>NUCLEOTIDE SEQUENCE [LARGE SCALE GENOMIC DNA]</scope>
</reference>